<reference evidence="14 16" key="2">
    <citation type="submission" date="2013-03" db="EMBL/GenBank/DDBJ databases">
        <title>The Genome Sequence of Enterococcus gilvus ATCC BAA-350 (PacBio/Illumina hybrid assembly).</title>
        <authorList>
            <consortium name="The Broad Institute Genomics Platform"/>
            <consortium name="The Broad Institute Genome Sequencing Center for Infectious Disease"/>
            <person name="Earl A."/>
            <person name="Russ C."/>
            <person name="Gilmore M."/>
            <person name="Surin D."/>
            <person name="Walker B."/>
            <person name="Young S."/>
            <person name="Zeng Q."/>
            <person name="Gargeya S."/>
            <person name="Fitzgerald M."/>
            <person name="Haas B."/>
            <person name="Abouelleil A."/>
            <person name="Allen A.W."/>
            <person name="Alvarado L."/>
            <person name="Arachchi H.M."/>
            <person name="Berlin A.M."/>
            <person name="Chapman S.B."/>
            <person name="Gainer-Dewar J."/>
            <person name="Goldberg J."/>
            <person name="Griggs A."/>
            <person name="Gujja S."/>
            <person name="Hansen M."/>
            <person name="Howarth C."/>
            <person name="Imamovic A."/>
            <person name="Ireland A."/>
            <person name="Larimer J."/>
            <person name="McCowan C."/>
            <person name="Murphy C."/>
            <person name="Pearson M."/>
            <person name="Poon T.W."/>
            <person name="Priest M."/>
            <person name="Roberts A."/>
            <person name="Saif S."/>
            <person name="Shea T."/>
            <person name="Sisk P."/>
            <person name="Sykes S."/>
            <person name="Wortman J."/>
            <person name="Nusbaum C."/>
            <person name="Birren B."/>
        </authorList>
    </citation>
    <scope>NUCLEOTIDE SEQUENCE [LARGE SCALE GENOMIC DNA]</scope>
    <source>
        <strain evidence="14 16">ATCC BAA-350</strain>
    </source>
</reference>
<dbReference type="HOGENOM" id="CLU_027272_2_3_9"/>
<evidence type="ECO:0000259" key="11">
    <source>
        <dbReference type="Pfam" id="PF00206"/>
    </source>
</evidence>
<dbReference type="InterPro" id="IPR009049">
    <property type="entry name" value="Argininosuccinate_lyase"/>
</dbReference>
<dbReference type="InterPro" id="IPR000362">
    <property type="entry name" value="Fumarate_lyase_fam"/>
</dbReference>
<dbReference type="eggNOG" id="COG0165">
    <property type="taxonomic scope" value="Bacteria"/>
</dbReference>
<dbReference type="Gene3D" id="1.20.200.10">
    <property type="entry name" value="Fumarase/aspartase (Central domain)"/>
    <property type="match status" value="1"/>
</dbReference>
<dbReference type="GO" id="GO:0004056">
    <property type="term" value="F:argininosuccinate lyase activity"/>
    <property type="evidence" value="ECO:0007669"/>
    <property type="project" value="UniProtKB-UniRule"/>
</dbReference>
<dbReference type="PRINTS" id="PR00145">
    <property type="entry name" value="ARGSUCLYASE"/>
</dbReference>
<dbReference type="InterPro" id="IPR029419">
    <property type="entry name" value="Arg_succ_lyase_C"/>
</dbReference>
<evidence type="ECO:0000256" key="7">
    <source>
        <dbReference type="ARBA" id="ARBA00022571"/>
    </source>
</evidence>
<dbReference type="InterPro" id="IPR020557">
    <property type="entry name" value="Fumarate_lyase_CS"/>
</dbReference>
<proteinExistence type="inferred from homology"/>
<protein>
    <recommendedName>
        <fullName evidence="5 10">Argininosuccinate lyase</fullName>
        <shortName evidence="10">ASAL</shortName>
        <ecNumber evidence="5 10">4.3.2.1</ecNumber>
    </recommendedName>
    <alternativeName>
        <fullName evidence="10">Arginosuccinase</fullName>
    </alternativeName>
</protein>
<evidence type="ECO:0000313" key="14">
    <source>
        <dbReference type="EMBL" id="EOW83669.1"/>
    </source>
</evidence>
<comment type="subcellular location">
    <subcellularLocation>
        <location evidence="2 10">Cytoplasm</location>
    </subcellularLocation>
</comment>
<keyword evidence="9 10" id="KW-0456">Lyase</keyword>
<evidence type="ECO:0000256" key="6">
    <source>
        <dbReference type="ARBA" id="ARBA00022490"/>
    </source>
</evidence>
<dbReference type="Proteomes" id="UP000013750">
    <property type="component" value="Unassembled WGS sequence"/>
</dbReference>
<dbReference type="SUPFAM" id="SSF48557">
    <property type="entry name" value="L-aspartase-like"/>
    <property type="match status" value="1"/>
</dbReference>
<evidence type="ECO:0000256" key="2">
    <source>
        <dbReference type="ARBA" id="ARBA00004496"/>
    </source>
</evidence>
<dbReference type="PATRIC" id="fig|1158614.3.peg.970"/>
<dbReference type="EC" id="4.3.2.1" evidence="5 10"/>
<dbReference type="FunFam" id="1.10.40.30:FF:000001">
    <property type="entry name" value="Argininosuccinate lyase"/>
    <property type="match status" value="1"/>
</dbReference>
<evidence type="ECO:0000259" key="12">
    <source>
        <dbReference type="Pfam" id="PF14698"/>
    </source>
</evidence>
<comment type="similarity">
    <text evidence="10">Belongs to the lyase 1 family. Argininosuccinate lyase subfamily.</text>
</comment>
<dbReference type="Gene3D" id="1.10.40.30">
    <property type="entry name" value="Fumarase/aspartase (C-terminal domain)"/>
    <property type="match status" value="1"/>
</dbReference>
<dbReference type="HAMAP" id="MF_00006">
    <property type="entry name" value="Arg_succ_lyase"/>
    <property type="match status" value="1"/>
</dbReference>
<dbReference type="UniPathway" id="UPA00068">
    <property type="reaction ID" value="UER00114"/>
</dbReference>
<reference evidence="13 15" key="1">
    <citation type="submission" date="2013-02" db="EMBL/GenBank/DDBJ databases">
        <title>The Genome Sequence of Enterococcus gilvus ATCC BAA-350.</title>
        <authorList>
            <consortium name="The Broad Institute Genome Sequencing Platform"/>
            <consortium name="The Broad Institute Genome Sequencing Center for Infectious Disease"/>
            <person name="Earl A.M."/>
            <person name="Gilmore M.S."/>
            <person name="Lebreton F."/>
            <person name="Walker B."/>
            <person name="Young S.K."/>
            <person name="Zeng Q."/>
            <person name="Gargeya S."/>
            <person name="Fitzgerald M."/>
            <person name="Haas B."/>
            <person name="Abouelleil A."/>
            <person name="Alvarado L."/>
            <person name="Arachchi H.M."/>
            <person name="Berlin A.M."/>
            <person name="Chapman S.B."/>
            <person name="Dewar J."/>
            <person name="Goldberg J."/>
            <person name="Griggs A."/>
            <person name="Gujja S."/>
            <person name="Hansen M."/>
            <person name="Howarth C."/>
            <person name="Imamovic A."/>
            <person name="Larimer J."/>
            <person name="McCowan C."/>
            <person name="Murphy C."/>
            <person name="Neiman D."/>
            <person name="Pearson M."/>
            <person name="Priest M."/>
            <person name="Roberts A."/>
            <person name="Saif S."/>
            <person name="Shea T."/>
            <person name="Sisk P."/>
            <person name="Sykes S."/>
            <person name="Wortman J."/>
            <person name="Nusbaum C."/>
            <person name="Birren B."/>
        </authorList>
    </citation>
    <scope>NUCLEOTIDE SEQUENCE [LARGE SCALE GENOMIC DNA]</scope>
    <source>
        <strain evidence="13 15">ATCC BAA-350</strain>
    </source>
</reference>
<keyword evidence="6 10" id="KW-0963">Cytoplasm</keyword>
<dbReference type="PRINTS" id="PR00149">
    <property type="entry name" value="FUMRATELYASE"/>
</dbReference>
<dbReference type="GO" id="GO:0042450">
    <property type="term" value="P:L-arginine biosynthetic process via ornithine"/>
    <property type="evidence" value="ECO:0007669"/>
    <property type="project" value="UniProtKB-UniRule"/>
</dbReference>
<dbReference type="EMBL" id="ASWH01000001">
    <property type="protein sequence ID" value="EOW83669.1"/>
    <property type="molecule type" value="Genomic_DNA"/>
</dbReference>
<comment type="caution">
    <text evidence="13">The sequence shown here is derived from an EMBL/GenBank/DDBJ whole genome shotgun (WGS) entry which is preliminary data.</text>
</comment>
<dbReference type="InterPro" id="IPR008948">
    <property type="entry name" value="L-Aspartase-like"/>
</dbReference>
<evidence type="ECO:0000256" key="9">
    <source>
        <dbReference type="ARBA" id="ARBA00023239"/>
    </source>
</evidence>
<dbReference type="InterPro" id="IPR024083">
    <property type="entry name" value="Fumarase/histidase_N"/>
</dbReference>
<comment type="catalytic activity">
    <reaction evidence="1 10">
        <text>2-(N(omega)-L-arginino)succinate = fumarate + L-arginine</text>
        <dbReference type="Rhea" id="RHEA:24020"/>
        <dbReference type="ChEBI" id="CHEBI:29806"/>
        <dbReference type="ChEBI" id="CHEBI:32682"/>
        <dbReference type="ChEBI" id="CHEBI:57472"/>
        <dbReference type="EC" id="4.3.2.1"/>
    </reaction>
</comment>
<evidence type="ECO:0000256" key="5">
    <source>
        <dbReference type="ARBA" id="ARBA00012338"/>
    </source>
</evidence>
<dbReference type="Pfam" id="PF14698">
    <property type="entry name" value="ASL_C2"/>
    <property type="match status" value="1"/>
</dbReference>
<evidence type="ECO:0000313" key="15">
    <source>
        <dbReference type="Proteomes" id="UP000013750"/>
    </source>
</evidence>
<keyword evidence="8 10" id="KW-0028">Amino-acid biosynthesis</keyword>
<evidence type="ECO:0000256" key="8">
    <source>
        <dbReference type="ARBA" id="ARBA00022605"/>
    </source>
</evidence>
<keyword evidence="7 10" id="KW-0055">Arginine biosynthesis</keyword>
<evidence type="ECO:0000313" key="13">
    <source>
        <dbReference type="EMBL" id="EOI57632.1"/>
    </source>
</evidence>
<dbReference type="FunFam" id="1.20.200.10:FF:000006">
    <property type="entry name" value="Argininosuccinate lyase"/>
    <property type="match status" value="1"/>
</dbReference>
<evidence type="ECO:0000256" key="10">
    <source>
        <dbReference type="HAMAP-Rule" id="MF_00006"/>
    </source>
</evidence>
<evidence type="ECO:0000256" key="3">
    <source>
        <dbReference type="ARBA" id="ARBA00004941"/>
    </source>
</evidence>
<dbReference type="OrthoDB" id="9769623at2"/>
<evidence type="ECO:0000313" key="16">
    <source>
        <dbReference type="Proteomes" id="UP000014160"/>
    </source>
</evidence>
<evidence type="ECO:0000256" key="4">
    <source>
        <dbReference type="ARBA" id="ARBA00005552"/>
    </source>
</evidence>
<dbReference type="PANTHER" id="PTHR43814:SF1">
    <property type="entry name" value="ARGININOSUCCINATE LYASE"/>
    <property type="match status" value="1"/>
</dbReference>
<dbReference type="GO" id="GO:0005829">
    <property type="term" value="C:cytosol"/>
    <property type="evidence" value="ECO:0007669"/>
    <property type="project" value="TreeGrafter"/>
</dbReference>
<feature type="domain" description="Fumarate lyase N-terminal" evidence="11">
    <location>
        <begin position="7"/>
        <end position="301"/>
    </location>
</feature>
<dbReference type="AlphaFoldDB" id="R2Y5H4"/>
<dbReference type="Proteomes" id="UP000014160">
    <property type="component" value="Unassembled WGS sequence"/>
</dbReference>
<dbReference type="PANTHER" id="PTHR43814">
    <property type="entry name" value="ARGININOSUCCINATE LYASE"/>
    <property type="match status" value="1"/>
</dbReference>
<dbReference type="Gene3D" id="1.10.275.10">
    <property type="entry name" value="Fumarase/aspartase (N-terminal domain)"/>
    <property type="match status" value="1"/>
</dbReference>
<accession>R2Y5H4</accession>
<dbReference type="Pfam" id="PF00206">
    <property type="entry name" value="Lyase_1"/>
    <property type="match status" value="1"/>
</dbReference>
<dbReference type="PROSITE" id="PS00163">
    <property type="entry name" value="FUMARATE_LYASES"/>
    <property type="match status" value="1"/>
</dbReference>
<feature type="domain" description="Argininosuccinate lyase C-terminal" evidence="12">
    <location>
        <begin position="364"/>
        <end position="431"/>
    </location>
</feature>
<keyword evidence="16" id="KW-1185">Reference proteome</keyword>
<dbReference type="CDD" id="cd01359">
    <property type="entry name" value="Argininosuccinate_lyase"/>
    <property type="match status" value="1"/>
</dbReference>
<dbReference type="NCBIfam" id="TIGR00838">
    <property type="entry name" value="argH"/>
    <property type="match status" value="1"/>
</dbReference>
<gene>
    <name evidence="10" type="primary">argH</name>
    <name evidence="14" type="ORF">I592_03028</name>
    <name evidence="13" type="ORF">UKC_00941</name>
</gene>
<dbReference type="EMBL" id="AJDQ01000005">
    <property type="protein sequence ID" value="EOI57632.1"/>
    <property type="molecule type" value="Genomic_DNA"/>
</dbReference>
<dbReference type="RefSeq" id="WP_010779389.1">
    <property type="nucleotide sequence ID" value="NZ_ASWH01000001.1"/>
</dbReference>
<organism evidence="13 15">
    <name type="scientific">Enterococcus gilvus ATCC BAA-350</name>
    <dbReference type="NCBI Taxonomy" id="1158614"/>
    <lineage>
        <taxon>Bacteria</taxon>
        <taxon>Bacillati</taxon>
        <taxon>Bacillota</taxon>
        <taxon>Bacilli</taxon>
        <taxon>Lactobacillales</taxon>
        <taxon>Enterococcaceae</taxon>
        <taxon>Enterococcus</taxon>
    </lineage>
</organism>
<dbReference type="FunFam" id="1.10.275.10:FF:000002">
    <property type="entry name" value="Argininosuccinate lyase"/>
    <property type="match status" value="1"/>
</dbReference>
<sequence>MAKLWGGRFDGKNEAWIDAFGASIPFDQQLASQDITGSLAHVNMLGETGIITKEEAQQISAGLHILAEKALQDDLHFTIENEDIHLNLEKMLHDEIGPVAGKLHTARSRNDQVATDMHLYLKEHLQAIIEKVHHFRAVLVNKAEEQIDTIMPGYTHLQHAQPISFGHHLMAYYGMLTRDQARLEESMKRVDISPLGCAALAGTTFPIDRQMTADELGFSDLYRNSLDGVSDRDFILEFLSNSSILMMHLSRFCEEIILWCSHEFKFVELTDTFSTGSSIMPQKKNPDMAELIRGKSGRVFGDLIGLLTVMKGLPLAYNKDLQEDKEGMFDTVHTLATSLDIMAGMIDTMKVHTQTMHDATEKDFSNATELADYLATKGVPFRQAHEIVGKLVLACTQKGIYLQDVPLEDYQAINAVIEDDIYDTLSSKTAVTRRHSFGGTGFDQVKKQIAFAKTEL</sequence>
<name>R2Y5H4_9ENTE</name>
<dbReference type="InterPro" id="IPR022761">
    <property type="entry name" value="Fumarate_lyase_N"/>
</dbReference>
<comment type="pathway">
    <text evidence="3 10">Amino-acid biosynthesis; L-arginine biosynthesis; L-arginine from L-ornithine and carbamoyl phosphate: step 3/3.</text>
</comment>
<comment type="similarity">
    <text evidence="4">In the N-terminal section; belongs to the lyase 1 family. Argininosuccinate lyase subfamily.</text>
</comment>
<evidence type="ECO:0000256" key="1">
    <source>
        <dbReference type="ARBA" id="ARBA00000985"/>
    </source>
</evidence>